<dbReference type="Gene3D" id="3.30.420.380">
    <property type="match status" value="1"/>
</dbReference>
<accession>A0A1N6NZG9</accession>
<protein>
    <submittedName>
        <fullName evidence="1">MSHA biogenesis protein MshI</fullName>
    </submittedName>
</protein>
<organism evidence="1 2">
    <name type="scientific">Aquipseudomonas alcaligenes</name>
    <name type="common">Pseudomonas alcaligenes</name>
    <dbReference type="NCBI Taxonomy" id="43263"/>
    <lineage>
        <taxon>Bacteria</taxon>
        <taxon>Pseudomonadati</taxon>
        <taxon>Pseudomonadota</taxon>
        <taxon>Gammaproteobacteria</taxon>
        <taxon>Pseudomonadales</taxon>
        <taxon>Pseudomonadaceae</taxon>
        <taxon>Aquipseudomonas</taxon>
    </lineage>
</organism>
<evidence type="ECO:0000313" key="2">
    <source>
        <dbReference type="Proteomes" id="UP000185841"/>
    </source>
</evidence>
<dbReference type="EMBL" id="FTMP01000001">
    <property type="protein sequence ID" value="SIP97469.1"/>
    <property type="molecule type" value="Genomic_DNA"/>
</dbReference>
<reference evidence="1 2" key="1">
    <citation type="submission" date="2017-01" db="EMBL/GenBank/DDBJ databases">
        <authorList>
            <person name="Mah S.A."/>
            <person name="Swanson W.J."/>
            <person name="Moy G.W."/>
            <person name="Vacquier V.D."/>
        </authorList>
    </citation>
    <scope>NUCLEOTIDE SEQUENCE [LARGE SCALE GENOMIC DNA]</scope>
    <source>
        <strain evidence="1 2">RU36E</strain>
    </source>
</reference>
<dbReference type="InterPro" id="IPR043129">
    <property type="entry name" value="ATPase_NBD"/>
</dbReference>
<dbReference type="Proteomes" id="UP000185841">
    <property type="component" value="Unassembled WGS sequence"/>
</dbReference>
<dbReference type="AlphaFoldDB" id="A0A1N6NZG9"/>
<name>A0A1N6NZG9_AQUAC</name>
<proteinExistence type="predicted"/>
<gene>
    <name evidence="1" type="ORF">SAMN05878282_101654</name>
</gene>
<dbReference type="SUPFAM" id="SSF53067">
    <property type="entry name" value="Actin-like ATPase domain"/>
    <property type="match status" value="1"/>
</dbReference>
<evidence type="ECO:0000313" key="1">
    <source>
        <dbReference type="EMBL" id="SIP97469.1"/>
    </source>
</evidence>
<sequence length="318" mass="34761">MQGGDGRTQWDLQLVWFAKRRTTADGLLGIETGPEGIALARVQRLPGEAPRLLDCLFRQAAPAEQPALLKSLVAERSLGDMPVSLVLHPATYQMLLLDAPDVPAEELRDAMRWRVKDLIAEPLEQVVVDAFCLPDDAYRGRSRMAYCAVLSKARMQAWGDLFRHAGLRLRSIDVTEMAFRNLGLLAGAEGMNVALLRLRSSEGLISVQNGADLYMARRIEHGLDGAAGDYGTLTLEIQRSLDYFESQLGKGYINRLLLLPSKRDGAAVLQAMGGGLAVKLQALDLRELFPGQASAELDAVQQAYCMTAVGAALRQETD</sequence>